<dbReference type="Gene3D" id="6.10.140.2220">
    <property type="match status" value="1"/>
</dbReference>
<keyword evidence="2 4" id="KW-0863">Zinc-finger</keyword>
<dbReference type="PROSITE" id="PS50865">
    <property type="entry name" value="ZF_MYND_2"/>
    <property type="match status" value="1"/>
</dbReference>
<evidence type="ECO:0000256" key="2">
    <source>
        <dbReference type="ARBA" id="ARBA00022771"/>
    </source>
</evidence>
<sequence>MGKRSKRRTGKRSHILAVEHAGAREKEIAPSIEAVESKRNFMISEEDQDEYIEFMLWSLADNKAELTPKRFARIAPRLAMRLIASDISIEDILEKRKEMLKNIEERILLVETREMLKGIKFENVEVRRKFLQQLNESLNKYGNAPSFYAHVYNAFEEVITKWENKGEICLDDSFYFGKSREDLHDIFCRVIEKEVSQQPFSMKKMLVFRKYYFHPTAREESHKLGVYAHKTLVFLLQLYKEMHKCWRCDQLHGKGKESKSLICAECKCATYCSRECQVKHWKEGNCPHKNFCKDISLVWSVFKARTKRVERAVKEGRIFTKPVIVNGIERECCLGPCEQLDYRLCTTGTENNMPFSMDIYYENIAILACGGNHKMFGDETITPLLQEKIRLGYKELLSEFDPSSFTKDEVIAMLCMTEVLKLQNESYDEIGLTRKDNKASIEVLSLDRFITMYICYGPFNLYKQAFGNEVNKFTCEINILDKLRRLGRSNNDH</sequence>
<organism evidence="6 7">
    <name type="scientific">Chaetoceros tenuissimus</name>
    <dbReference type="NCBI Taxonomy" id="426638"/>
    <lineage>
        <taxon>Eukaryota</taxon>
        <taxon>Sar</taxon>
        <taxon>Stramenopiles</taxon>
        <taxon>Ochrophyta</taxon>
        <taxon>Bacillariophyta</taxon>
        <taxon>Coscinodiscophyceae</taxon>
        <taxon>Chaetocerotophycidae</taxon>
        <taxon>Chaetocerotales</taxon>
        <taxon>Chaetocerotaceae</taxon>
        <taxon>Chaetoceros</taxon>
    </lineage>
</organism>
<evidence type="ECO:0000256" key="1">
    <source>
        <dbReference type="ARBA" id="ARBA00022723"/>
    </source>
</evidence>
<proteinExistence type="predicted"/>
<feature type="domain" description="MYND-type" evidence="5">
    <location>
        <begin position="245"/>
        <end position="292"/>
    </location>
</feature>
<keyword evidence="1" id="KW-0479">Metal-binding</keyword>
<dbReference type="AlphaFoldDB" id="A0AAD3H259"/>
<dbReference type="InterPro" id="IPR002893">
    <property type="entry name" value="Znf_MYND"/>
</dbReference>
<dbReference type="SUPFAM" id="SSF144232">
    <property type="entry name" value="HIT/MYND zinc finger-like"/>
    <property type="match status" value="1"/>
</dbReference>
<protein>
    <recommendedName>
        <fullName evidence="5">MYND-type domain-containing protein</fullName>
    </recommendedName>
</protein>
<comment type="caution">
    <text evidence="6">The sequence shown here is derived from an EMBL/GenBank/DDBJ whole genome shotgun (WGS) entry which is preliminary data.</text>
</comment>
<accession>A0AAD3H259</accession>
<name>A0AAD3H259_9STRA</name>
<keyword evidence="3" id="KW-0862">Zinc</keyword>
<keyword evidence="7" id="KW-1185">Reference proteome</keyword>
<evidence type="ECO:0000313" key="7">
    <source>
        <dbReference type="Proteomes" id="UP001054902"/>
    </source>
</evidence>
<evidence type="ECO:0000256" key="3">
    <source>
        <dbReference type="ARBA" id="ARBA00022833"/>
    </source>
</evidence>
<dbReference type="Proteomes" id="UP001054902">
    <property type="component" value="Unassembled WGS sequence"/>
</dbReference>
<gene>
    <name evidence="6" type="ORF">CTEN210_04313</name>
</gene>
<dbReference type="GO" id="GO:0008270">
    <property type="term" value="F:zinc ion binding"/>
    <property type="evidence" value="ECO:0007669"/>
    <property type="project" value="UniProtKB-KW"/>
</dbReference>
<reference evidence="6 7" key="1">
    <citation type="journal article" date="2021" name="Sci. Rep.">
        <title>The genome of the diatom Chaetoceros tenuissimus carries an ancient integrated fragment of an extant virus.</title>
        <authorList>
            <person name="Hongo Y."/>
            <person name="Kimura K."/>
            <person name="Takaki Y."/>
            <person name="Yoshida Y."/>
            <person name="Baba S."/>
            <person name="Kobayashi G."/>
            <person name="Nagasaki K."/>
            <person name="Hano T."/>
            <person name="Tomaru Y."/>
        </authorList>
    </citation>
    <scope>NUCLEOTIDE SEQUENCE [LARGE SCALE GENOMIC DNA]</scope>
    <source>
        <strain evidence="6 7">NIES-3715</strain>
    </source>
</reference>
<evidence type="ECO:0000256" key="4">
    <source>
        <dbReference type="PROSITE-ProRule" id="PRU00134"/>
    </source>
</evidence>
<evidence type="ECO:0000259" key="5">
    <source>
        <dbReference type="PROSITE" id="PS50865"/>
    </source>
</evidence>
<evidence type="ECO:0000313" key="6">
    <source>
        <dbReference type="EMBL" id="GFH47837.1"/>
    </source>
</evidence>
<dbReference type="EMBL" id="BLLK01000023">
    <property type="protein sequence ID" value="GFH47837.1"/>
    <property type="molecule type" value="Genomic_DNA"/>
</dbReference>